<name>A0ACC0TZ58_9AGAM</name>
<evidence type="ECO:0000313" key="2">
    <source>
        <dbReference type="Proteomes" id="UP001207468"/>
    </source>
</evidence>
<protein>
    <submittedName>
        <fullName evidence="1">Anti-FecI sigma factor, FecR</fullName>
    </submittedName>
</protein>
<dbReference type="Proteomes" id="UP001207468">
    <property type="component" value="Unassembled WGS sequence"/>
</dbReference>
<proteinExistence type="predicted"/>
<dbReference type="EMBL" id="JAGFNK010000324">
    <property type="protein sequence ID" value="KAI9452861.1"/>
    <property type="molecule type" value="Genomic_DNA"/>
</dbReference>
<reference evidence="1" key="1">
    <citation type="submission" date="2021-03" db="EMBL/GenBank/DDBJ databases">
        <title>Evolutionary priming and transition to the ectomycorrhizal habit in an iconic lineage of mushroom-forming fungi: is preadaptation a requirement?</title>
        <authorList>
            <consortium name="DOE Joint Genome Institute"/>
            <person name="Looney B.P."/>
            <person name="Miyauchi S."/>
            <person name="Morin E."/>
            <person name="Drula E."/>
            <person name="Courty P.E."/>
            <person name="Chicoki N."/>
            <person name="Fauchery L."/>
            <person name="Kohler A."/>
            <person name="Kuo A."/>
            <person name="LaButti K."/>
            <person name="Pangilinan J."/>
            <person name="Lipzen A."/>
            <person name="Riley R."/>
            <person name="Andreopoulos W."/>
            <person name="He G."/>
            <person name="Johnson J."/>
            <person name="Barry K.W."/>
            <person name="Grigoriev I.V."/>
            <person name="Nagy L."/>
            <person name="Hibbett D."/>
            <person name="Henrissat B."/>
            <person name="Matheny P.B."/>
            <person name="Labbe J."/>
            <person name="Martin A.F."/>
        </authorList>
    </citation>
    <scope>NUCLEOTIDE SEQUENCE</scope>
    <source>
        <strain evidence="1">BPL698</strain>
    </source>
</reference>
<organism evidence="1 2">
    <name type="scientific">Russula earlei</name>
    <dbReference type="NCBI Taxonomy" id="71964"/>
    <lineage>
        <taxon>Eukaryota</taxon>
        <taxon>Fungi</taxon>
        <taxon>Dikarya</taxon>
        <taxon>Basidiomycota</taxon>
        <taxon>Agaricomycotina</taxon>
        <taxon>Agaricomycetes</taxon>
        <taxon>Russulales</taxon>
        <taxon>Russulaceae</taxon>
        <taxon>Russula</taxon>
    </lineage>
</organism>
<keyword evidence="2" id="KW-1185">Reference proteome</keyword>
<gene>
    <name evidence="1" type="ORF">F5148DRAFT_1289428</name>
</gene>
<accession>A0ACC0TZ58</accession>
<comment type="caution">
    <text evidence="1">The sequence shown here is derived from an EMBL/GenBank/DDBJ whole genome shotgun (WGS) entry which is preliminary data.</text>
</comment>
<sequence length="397" mass="44030">MTPEQYSQLFRQLLNGKLSPKDTQALVEWLGNNELDPVAAEAIMQQLQQSVPAEQIDPALIARLESKLSVILVQKKQAPVVALFNKKWMRYAAILIVMLAGALVYLQYHNKPQQILARVNTLPAKNDITPGKEGAILTLDGGGTVVLDSMGNGFVADQDGSRISLKNGQLVYDANGVNAGKIAYNTMSTPKGRQFRVTLPDGTQVWLNAASSLRYPTAFVGKDRRVEITGEAYFEVAKDPTRPFHVKINGKTEVEVLGTHFNINAYQNEESINTTLLEGSVKVHNGNQKTVIKPGQQAQVANTIAATGIIKVNDNVDIDRVMAWKNGVFDFNDATLVEVMKQLERWYDIEVVYEKGVPPFEFVGKMQKNLSLSEVLRGLEVSKVHFRTEDRKLIVLP</sequence>
<evidence type="ECO:0000313" key="1">
    <source>
        <dbReference type="EMBL" id="KAI9452861.1"/>
    </source>
</evidence>